<dbReference type="PANTHER" id="PTHR35861">
    <property type="match status" value="1"/>
</dbReference>
<gene>
    <name evidence="1" type="ORF">NCTC10975_01430</name>
</gene>
<reference evidence="1 2" key="1">
    <citation type="submission" date="2018-06" db="EMBL/GenBank/DDBJ databases">
        <authorList>
            <consortium name="Pathogen Informatics"/>
            <person name="Doyle S."/>
        </authorList>
    </citation>
    <scope>NUCLEOTIDE SEQUENCE [LARGE SCALE GENOMIC DNA]</scope>
    <source>
        <strain evidence="1 2">NCTC10975</strain>
    </source>
</reference>
<dbReference type="EMBL" id="UAUE01000009">
    <property type="protein sequence ID" value="SPY95412.1"/>
    <property type="molecule type" value="Genomic_DNA"/>
</dbReference>
<dbReference type="Proteomes" id="UP000251485">
    <property type="component" value="Unassembled WGS sequence"/>
</dbReference>
<sequence>MAQDYHHGVRVIEINEGTRPIRTISTAIVGVVCTADDADEKTFPLNKPVLLIDVSQAIGKAGKTGT</sequence>
<protein>
    <submittedName>
        <fullName evidence="1">Major tail sheath protein</fullName>
    </submittedName>
</protein>
<accession>A0A2X2BGN3</accession>
<evidence type="ECO:0000313" key="2">
    <source>
        <dbReference type="Proteomes" id="UP000251485"/>
    </source>
</evidence>
<dbReference type="PANTHER" id="PTHR35861:SF1">
    <property type="entry name" value="PHAGE TAIL SHEATH PROTEIN"/>
    <property type="match status" value="1"/>
</dbReference>
<dbReference type="AlphaFoldDB" id="A0A2X2BGN3"/>
<evidence type="ECO:0000313" key="1">
    <source>
        <dbReference type="EMBL" id="SPY95412.1"/>
    </source>
</evidence>
<dbReference type="InterPro" id="IPR052042">
    <property type="entry name" value="Tail_sheath_structural"/>
</dbReference>
<proteinExistence type="predicted"/>
<name>A0A2X2BGN3_PROMI</name>
<organism evidence="1 2">
    <name type="scientific">Proteus mirabilis</name>
    <dbReference type="NCBI Taxonomy" id="584"/>
    <lineage>
        <taxon>Bacteria</taxon>
        <taxon>Pseudomonadati</taxon>
        <taxon>Pseudomonadota</taxon>
        <taxon>Gammaproteobacteria</taxon>
        <taxon>Enterobacterales</taxon>
        <taxon>Morganellaceae</taxon>
        <taxon>Proteus</taxon>
    </lineage>
</organism>